<name>A0A9D4S4A0_DREPO</name>
<sequence>MKQCENCKKLFRTVQKLRRHYLNYLPYFFGFYCCINCEVKFETKLKLLQHTFSERHKRQAVAASCDIKIKRQNYFSEPNSEHFGINSAQFTEKEIEYLINSPSETNFEFVDKVSSIEDKLNLEHHQENLTSTTSKEDKRKVKVQVELTPISPSPENVNSHHENNLLESICSDNETTSITTSTSPYNAGLYTSGLPYMTWNTGSQFTVSPYLLSSQSTSLSTCTRIRSPSKMKVEGCCCAKIQKLEKTITETTNK</sequence>
<accession>A0A9D4S4A0</accession>
<gene>
    <name evidence="2" type="ORF">DPMN_015270</name>
</gene>
<dbReference type="PROSITE" id="PS00028">
    <property type="entry name" value="ZINC_FINGER_C2H2_1"/>
    <property type="match status" value="1"/>
</dbReference>
<comment type="caution">
    <text evidence="2">The sequence shown here is derived from an EMBL/GenBank/DDBJ whole genome shotgun (WGS) entry which is preliminary data.</text>
</comment>
<dbReference type="InterPro" id="IPR013087">
    <property type="entry name" value="Znf_C2H2_type"/>
</dbReference>
<dbReference type="Proteomes" id="UP000828390">
    <property type="component" value="Unassembled WGS sequence"/>
</dbReference>
<evidence type="ECO:0000313" key="2">
    <source>
        <dbReference type="EMBL" id="KAH3891181.1"/>
    </source>
</evidence>
<dbReference type="EMBL" id="JAIWYP010000001">
    <property type="protein sequence ID" value="KAH3891181.1"/>
    <property type="molecule type" value="Genomic_DNA"/>
</dbReference>
<keyword evidence="3" id="KW-1185">Reference proteome</keyword>
<protein>
    <recommendedName>
        <fullName evidence="1">C2H2-type domain-containing protein</fullName>
    </recommendedName>
</protein>
<reference evidence="2" key="2">
    <citation type="submission" date="2020-11" db="EMBL/GenBank/DDBJ databases">
        <authorList>
            <person name="McCartney M.A."/>
            <person name="Auch B."/>
            <person name="Kono T."/>
            <person name="Mallez S."/>
            <person name="Becker A."/>
            <person name="Gohl D.M."/>
            <person name="Silverstein K.A.T."/>
            <person name="Koren S."/>
            <person name="Bechman K.B."/>
            <person name="Herman A."/>
            <person name="Abrahante J.E."/>
            <person name="Garbe J."/>
        </authorList>
    </citation>
    <scope>NUCLEOTIDE SEQUENCE</scope>
    <source>
        <strain evidence="2">Duluth1</strain>
        <tissue evidence="2">Whole animal</tissue>
    </source>
</reference>
<organism evidence="2 3">
    <name type="scientific">Dreissena polymorpha</name>
    <name type="common">Zebra mussel</name>
    <name type="synonym">Mytilus polymorpha</name>
    <dbReference type="NCBI Taxonomy" id="45954"/>
    <lineage>
        <taxon>Eukaryota</taxon>
        <taxon>Metazoa</taxon>
        <taxon>Spiralia</taxon>
        <taxon>Lophotrochozoa</taxon>
        <taxon>Mollusca</taxon>
        <taxon>Bivalvia</taxon>
        <taxon>Autobranchia</taxon>
        <taxon>Heteroconchia</taxon>
        <taxon>Euheterodonta</taxon>
        <taxon>Imparidentia</taxon>
        <taxon>Neoheterodontei</taxon>
        <taxon>Myida</taxon>
        <taxon>Dreissenoidea</taxon>
        <taxon>Dreissenidae</taxon>
        <taxon>Dreissena</taxon>
    </lineage>
</organism>
<feature type="domain" description="C2H2-type" evidence="1">
    <location>
        <begin position="33"/>
        <end position="56"/>
    </location>
</feature>
<evidence type="ECO:0000259" key="1">
    <source>
        <dbReference type="PROSITE" id="PS00028"/>
    </source>
</evidence>
<proteinExistence type="predicted"/>
<evidence type="ECO:0000313" key="3">
    <source>
        <dbReference type="Proteomes" id="UP000828390"/>
    </source>
</evidence>
<dbReference type="AlphaFoldDB" id="A0A9D4S4A0"/>
<reference evidence="2" key="1">
    <citation type="journal article" date="2019" name="bioRxiv">
        <title>The Genome of the Zebra Mussel, Dreissena polymorpha: A Resource for Invasive Species Research.</title>
        <authorList>
            <person name="McCartney M.A."/>
            <person name="Auch B."/>
            <person name="Kono T."/>
            <person name="Mallez S."/>
            <person name="Zhang Y."/>
            <person name="Obille A."/>
            <person name="Becker A."/>
            <person name="Abrahante J.E."/>
            <person name="Garbe J."/>
            <person name="Badalamenti J.P."/>
            <person name="Herman A."/>
            <person name="Mangelson H."/>
            <person name="Liachko I."/>
            <person name="Sullivan S."/>
            <person name="Sone E.D."/>
            <person name="Koren S."/>
            <person name="Silverstein K.A.T."/>
            <person name="Beckman K.B."/>
            <person name="Gohl D.M."/>
        </authorList>
    </citation>
    <scope>NUCLEOTIDE SEQUENCE</scope>
    <source>
        <strain evidence="2">Duluth1</strain>
        <tissue evidence="2">Whole animal</tissue>
    </source>
</reference>